<dbReference type="PROSITE" id="PS00626">
    <property type="entry name" value="RCC1_2"/>
    <property type="match status" value="5"/>
</dbReference>
<dbReference type="EMBL" id="CP012159">
    <property type="protein sequence ID" value="AKT40998.1"/>
    <property type="molecule type" value="Genomic_DNA"/>
</dbReference>
<dbReference type="PRINTS" id="PR00633">
    <property type="entry name" value="RCCNDNSATION"/>
</dbReference>
<protein>
    <recommendedName>
        <fullName evidence="3">RCC1-like domain-containing protein</fullName>
    </recommendedName>
</protein>
<evidence type="ECO:0000313" key="5">
    <source>
        <dbReference type="Proteomes" id="UP000067626"/>
    </source>
</evidence>
<dbReference type="InterPro" id="IPR021655">
    <property type="entry name" value="Put_metal-bd"/>
</dbReference>
<feature type="domain" description="RCC1-like" evidence="3">
    <location>
        <begin position="152"/>
        <end position="467"/>
    </location>
</feature>
<keyword evidence="5" id="KW-1185">Reference proteome</keyword>
<proteinExistence type="predicted"/>
<dbReference type="AlphaFoldDB" id="A0A0K1EK69"/>
<evidence type="ECO:0000313" key="4">
    <source>
        <dbReference type="EMBL" id="AKT40998.1"/>
    </source>
</evidence>
<dbReference type="Pfam" id="PF13540">
    <property type="entry name" value="RCC1_2"/>
    <property type="match status" value="1"/>
</dbReference>
<dbReference type="InterPro" id="IPR051625">
    <property type="entry name" value="Signaling_Regulatory_Domain"/>
</dbReference>
<feature type="signal peptide" evidence="2">
    <location>
        <begin position="1"/>
        <end position="28"/>
    </location>
</feature>
<dbReference type="PROSITE" id="PS50012">
    <property type="entry name" value="RCC1_3"/>
    <property type="match status" value="6"/>
</dbReference>
<dbReference type="Gene3D" id="2.130.10.30">
    <property type="entry name" value="Regulator of chromosome condensation 1/beta-lactamase-inhibitor protein II"/>
    <property type="match status" value="2"/>
</dbReference>
<sequence>MKSYTVQEALAGLPLVLAVLLPAFTGCAGHDDTAPDDAAPDDVASDDAAPDDPVIVEVSELQATHELPAVQGTPAPDDDATGCGERAARAGLVVAQGAPSALHPASAPREAVAAGAFHSLYLRDDGTVWAWGHNGDGQLGDGTVLTPRATPVRTVNLPPIAAIAAGGFHSLALDTAGHLWSWGLNTFGQLGAGTAGSTPSRTPGRIQPQSGDPTFIAIAAGHQFSMALDATGRVWTWGSNVYGQRGTGAVGGNNAVPEPLLLPGTFARIAAGWNHALAVDAEGTLWTWGRNNAGQIGSGTFSPTQIAPQPQPVNLPQPVIAVAGGGSHSLSLLSDGTVHGWGSNSHGELGLGTTNSPIPTPQTLLGPSGVSQLAAGNTFSLVLRGATGQVLSFGQNTFGQLGDTTLTNRTTPTPITLSLRVLAIAAGSNHALALTADCPVWAWGQNNLGQLGLGSTALAQQPKPTQTLALRRFYRDTDGDGHGDPAHPVDACTAPPGTTSTADDCDDTDAHVSPAAVEICNGRDDDCDGQVDESDPAHGKACLTGARGECAVGALACQRGTLTCMFTTLPSHELCDGLDNDCDGRIDEDCPDVPIESGEARDLDLENAPRE</sequence>
<dbReference type="Pfam" id="PF11617">
    <property type="entry name" value="Cu-binding_MopE"/>
    <property type="match status" value="2"/>
</dbReference>
<dbReference type="Pfam" id="PF25390">
    <property type="entry name" value="WD40_RLD"/>
    <property type="match status" value="1"/>
</dbReference>
<gene>
    <name evidence="4" type="ORF">CMC5_051550</name>
</gene>
<evidence type="ECO:0000256" key="2">
    <source>
        <dbReference type="SAM" id="SignalP"/>
    </source>
</evidence>
<dbReference type="InterPro" id="IPR009091">
    <property type="entry name" value="RCC1/BLIP-II"/>
</dbReference>
<dbReference type="PROSITE" id="PS51257">
    <property type="entry name" value="PROKAR_LIPOPROTEIN"/>
    <property type="match status" value="1"/>
</dbReference>
<dbReference type="RefSeq" id="WP_050432841.1">
    <property type="nucleotide sequence ID" value="NZ_CP012159.1"/>
</dbReference>
<evidence type="ECO:0000256" key="1">
    <source>
        <dbReference type="ARBA" id="ARBA00022737"/>
    </source>
</evidence>
<keyword evidence="1" id="KW-0677">Repeat</keyword>
<dbReference type="InterPro" id="IPR058923">
    <property type="entry name" value="RCC1-like_dom"/>
</dbReference>
<evidence type="ECO:0000259" key="3">
    <source>
        <dbReference type="Pfam" id="PF25390"/>
    </source>
</evidence>
<keyword evidence="2" id="KW-0732">Signal</keyword>
<dbReference type="Proteomes" id="UP000067626">
    <property type="component" value="Chromosome"/>
</dbReference>
<dbReference type="PATRIC" id="fig|52.7.peg.5702"/>
<reference evidence="4 5" key="1">
    <citation type="submission" date="2015-07" db="EMBL/GenBank/DDBJ databases">
        <title>Genome analysis of myxobacterium Chondromyces crocatus Cm c5 reveals a high potential for natural compound synthesis and the genetic basis for the loss of fruiting body formation.</title>
        <authorList>
            <person name="Zaburannyi N."/>
            <person name="Bunk B."/>
            <person name="Maier J."/>
            <person name="Overmann J."/>
            <person name="Mueller R."/>
        </authorList>
    </citation>
    <scope>NUCLEOTIDE SEQUENCE [LARGE SCALE GENOMIC DNA]</scope>
    <source>
        <strain evidence="4 5">Cm c5</strain>
    </source>
</reference>
<dbReference type="PANTHER" id="PTHR22872">
    <property type="entry name" value="BTK-BINDING PROTEIN-RELATED"/>
    <property type="match status" value="1"/>
</dbReference>
<dbReference type="InterPro" id="IPR000408">
    <property type="entry name" value="Reg_chr_condens"/>
</dbReference>
<dbReference type="SUPFAM" id="SSF50985">
    <property type="entry name" value="RCC1/BLIP-II"/>
    <property type="match status" value="2"/>
</dbReference>
<accession>A0A0K1EK69</accession>
<organism evidence="4 5">
    <name type="scientific">Chondromyces crocatus</name>
    <dbReference type="NCBI Taxonomy" id="52"/>
    <lineage>
        <taxon>Bacteria</taxon>
        <taxon>Pseudomonadati</taxon>
        <taxon>Myxococcota</taxon>
        <taxon>Polyangia</taxon>
        <taxon>Polyangiales</taxon>
        <taxon>Polyangiaceae</taxon>
        <taxon>Chondromyces</taxon>
    </lineage>
</organism>
<feature type="chain" id="PRO_5005459564" description="RCC1-like domain-containing protein" evidence="2">
    <location>
        <begin position="29"/>
        <end position="611"/>
    </location>
</feature>
<name>A0A0K1EK69_CHOCO</name>
<dbReference type="OrthoDB" id="68195at2"/>
<dbReference type="KEGG" id="ccro:CMC5_051550"/>